<dbReference type="GO" id="GO:0044877">
    <property type="term" value="F:protein-containing complex binding"/>
    <property type="evidence" value="ECO:0007669"/>
    <property type="project" value="InterPro"/>
</dbReference>
<dbReference type="PROSITE" id="PS51189">
    <property type="entry name" value="FAT"/>
    <property type="match status" value="1"/>
</dbReference>
<keyword evidence="6 10" id="KW-0418">Kinase</keyword>
<dbReference type="InterPro" id="IPR036940">
    <property type="entry name" value="PI3/4_kinase_cat_sf"/>
</dbReference>
<comment type="caution">
    <text evidence="14">The sequence shown here is derived from an EMBL/GenBank/DDBJ whole genome shotgun (WGS) entry which is preliminary data.</text>
</comment>
<dbReference type="GO" id="GO:0005634">
    <property type="term" value="C:nucleus"/>
    <property type="evidence" value="ECO:0007669"/>
    <property type="project" value="TreeGrafter"/>
</dbReference>
<dbReference type="InterPro" id="IPR036738">
    <property type="entry name" value="FRB_sf"/>
</dbReference>
<dbReference type="SMART" id="SM01345">
    <property type="entry name" value="Rapamycin_bind"/>
    <property type="match status" value="1"/>
</dbReference>
<dbReference type="PROSITE" id="PS51190">
    <property type="entry name" value="FATC"/>
    <property type="match status" value="1"/>
</dbReference>
<dbReference type="SUPFAM" id="SSF47212">
    <property type="entry name" value="FKBP12-rapamycin-binding domain of FKBP-rapamycin-associated protein (FRAP)"/>
    <property type="match status" value="1"/>
</dbReference>
<evidence type="ECO:0000256" key="6">
    <source>
        <dbReference type="ARBA" id="ARBA00022777"/>
    </source>
</evidence>
<keyword evidence="2 10" id="KW-0723">Serine/threonine-protein kinase</keyword>
<feature type="domain" description="FAT" evidence="12">
    <location>
        <begin position="1348"/>
        <end position="1931"/>
    </location>
</feature>
<evidence type="ECO:0000256" key="10">
    <source>
        <dbReference type="RuleBase" id="RU364109"/>
    </source>
</evidence>
<dbReference type="PROSITE" id="PS00916">
    <property type="entry name" value="PI3_4_KINASE_2"/>
    <property type="match status" value="1"/>
</dbReference>
<accession>A0AAV5W9F2</accession>
<dbReference type="GO" id="GO:0038202">
    <property type="term" value="P:TORC1 signaling"/>
    <property type="evidence" value="ECO:0007669"/>
    <property type="project" value="TreeGrafter"/>
</dbReference>
<dbReference type="Pfam" id="PF02259">
    <property type="entry name" value="FAT"/>
    <property type="match status" value="1"/>
</dbReference>
<protein>
    <recommendedName>
        <fullName evidence="10">Serine/threonine-protein kinase TOR</fullName>
        <ecNumber evidence="10">2.7.11.1</ecNumber>
    </recommendedName>
</protein>
<dbReference type="GO" id="GO:0005737">
    <property type="term" value="C:cytoplasm"/>
    <property type="evidence" value="ECO:0007669"/>
    <property type="project" value="TreeGrafter"/>
</dbReference>
<dbReference type="GO" id="GO:0016242">
    <property type="term" value="P:negative regulation of macroautophagy"/>
    <property type="evidence" value="ECO:0007669"/>
    <property type="project" value="TreeGrafter"/>
</dbReference>
<dbReference type="Gene3D" id="1.20.120.150">
    <property type="entry name" value="FKBP12-rapamycin binding domain"/>
    <property type="match status" value="1"/>
</dbReference>
<dbReference type="Pfam" id="PF11865">
    <property type="entry name" value="mTOR_dom"/>
    <property type="match status" value="1"/>
</dbReference>
<dbReference type="InterPro" id="IPR003152">
    <property type="entry name" value="FATC_dom"/>
</dbReference>
<dbReference type="Gene3D" id="1.10.1070.11">
    <property type="entry name" value="Phosphatidylinositol 3-/4-kinase, catalytic domain"/>
    <property type="match status" value="1"/>
</dbReference>
<evidence type="ECO:0000259" key="11">
    <source>
        <dbReference type="PROSITE" id="PS50290"/>
    </source>
</evidence>
<evidence type="ECO:0000313" key="14">
    <source>
        <dbReference type="EMBL" id="GMT28496.1"/>
    </source>
</evidence>
<keyword evidence="7 10" id="KW-0067">ATP-binding</keyword>
<evidence type="ECO:0000256" key="3">
    <source>
        <dbReference type="ARBA" id="ARBA00022679"/>
    </source>
</evidence>
<dbReference type="EMBL" id="BTSY01000005">
    <property type="protein sequence ID" value="GMT28496.1"/>
    <property type="molecule type" value="Genomic_DNA"/>
</dbReference>
<keyword evidence="15" id="KW-1185">Reference proteome</keyword>
<dbReference type="Pfam" id="PF08771">
    <property type="entry name" value="FRB_dom"/>
    <property type="match status" value="1"/>
</dbReference>
<reference evidence="14" key="1">
    <citation type="submission" date="2023-10" db="EMBL/GenBank/DDBJ databases">
        <title>Genome assembly of Pristionchus species.</title>
        <authorList>
            <person name="Yoshida K."/>
            <person name="Sommer R.J."/>
        </authorList>
    </citation>
    <scope>NUCLEOTIDE SEQUENCE</scope>
    <source>
        <strain evidence="14">RS5133</strain>
    </source>
</reference>
<name>A0AAV5W9F2_9BILA</name>
<dbReference type="PROSITE" id="PS50290">
    <property type="entry name" value="PI3_4_KINASE_3"/>
    <property type="match status" value="1"/>
</dbReference>
<dbReference type="Proteomes" id="UP001432322">
    <property type="component" value="Unassembled WGS sequence"/>
</dbReference>
<evidence type="ECO:0000313" key="15">
    <source>
        <dbReference type="Proteomes" id="UP001432322"/>
    </source>
</evidence>
<dbReference type="Pfam" id="PF00454">
    <property type="entry name" value="PI3_PI4_kinase"/>
    <property type="match status" value="1"/>
</dbReference>
<dbReference type="GO" id="GO:0031932">
    <property type="term" value="C:TORC2 complex"/>
    <property type="evidence" value="ECO:0007669"/>
    <property type="project" value="TreeGrafter"/>
</dbReference>
<dbReference type="InterPro" id="IPR057564">
    <property type="entry name" value="HEAT_ATR"/>
</dbReference>
<dbReference type="InterPro" id="IPR018936">
    <property type="entry name" value="PI3/4_kinase_CS"/>
</dbReference>
<dbReference type="SMART" id="SM01343">
    <property type="entry name" value="FATC"/>
    <property type="match status" value="1"/>
</dbReference>
<dbReference type="SMART" id="SM01346">
    <property type="entry name" value="DUF3385"/>
    <property type="match status" value="1"/>
</dbReference>
<keyword evidence="4" id="KW-0677">Repeat</keyword>
<evidence type="ECO:0000256" key="8">
    <source>
        <dbReference type="ARBA" id="ARBA00047899"/>
    </source>
</evidence>
<evidence type="ECO:0000256" key="2">
    <source>
        <dbReference type="ARBA" id="ARBA00022527"/>
    </source>
</evidence>
<dbReference type="SUPFAM" id="SSF48371">
    <property type="entry name" value="ARM repeat"/>
    <property type="match status" value="1"/>
</dbReference>
<dbReference type="FunFam" id="1.10.1070.11:FF:000040">
    <property type="entry name" value="Serine/threonine-protein kinase TOR"/>
    <property type="match status" value="1"/>
</dbReference>
<dbReference type="InterPro" id="IPR009076">
    <property type="entry name" value="FRB_dom"/>
</dbReference>
<dbReference type="GO" id="GO:0031931">
    <property type="term" value="C:TORC1 complex"/>
    <property type="evidence" value="ECO:0007669"/>
    <property type="project" value="UniProtKB-ARBA"/>
</dbReference>
<dbReference type="InterPro" id="IPR026683">
    <property type="entry name" value="TOR_cat"/>
</dbReference>
<feature type="non-terminal residue" evidence="14">
    <location>
        <position position="1"/>
    </location>
</feature>
<dbReference type="PANTHER" id="PTHR11139">
    <property type="entry name" value="ATAXIA TELANGIECTASIA MUTATED ATM -RELATED"/>
    <property type="match status" value="1"/>
</dbReference>
<dbReference type="InterPro" id="IPR050517">
    <property type="entry name" value="DDR_Repair_Kinase"/>
</dbReference>
<evidence type="ECO:0000259" key="13">
    <source>
        <dbReference type="PROSITE" id="PS51190"/>
    </source>
</evidence>
<feature type="domain" description="FATC" evidence="13">
    <location>
        <begin position="2427"/>
        <end position="2459"/>
    </location>
</feature>
<keyword evidence="3 10" id="KW-0808">Transferase</keyword>
<gene>
    <name evidence="14" type="ORF">PFISCL1PPCAC_19793</name>
</gene>
<dbReference type="InterPro" id="IPR000403">
    <property type="entry name" value="PI3/4_kinase_cat_dom"/>
</dbReference>
<dbReference type="InterPro" id="IPR014009">
    <property type="entry name" value="PIK_FAT"/>
</dbReference>
<sequence length="2459" mass="281278">WTMMLAQRKRFESASEIVETRREKTGRGLATNYIRLIVEGKGEERQRIANDLHKYLTGRFREESLDFQHEFINYFDSNGDNYGANTLYELMHSKDERNDKESSREAAILLIVVVADTMMIMEGGGRVLKLAHYLLNVLLKMDESGMELCTRALAFLIQTSKVCAAELVEKCLDQSFEWTQEEMNCHSESRRLACCILLRELALSTSTAFFLRVPSFFSSIFDVMRSPRVNVRTAAASSLHAALSVTTQREARDKSKWYYHCYQEAIGALVEKKDGMGKEERNHCMLLTLNELLRIADASIERERILAIQSTKSTRKDTVVGSPLEFLYAERVMSTVESRTAARLIEDNIATIFERIMEARTCKQSYVLSTLVEILPRLSLWITSSQSITCIESLLPHIKYPKAQLSLGLFVLINGQAAKKYVFKILSFIKDSLQTAKKRKHELPSDSFILLTLIVRSYGNEVNAEMRELLALLLNHPLCRGLTTVLHEIYRQLDHSRINVTNGLLHQLSMILIGESIVGKEVNSLRSLPSMKHDLSADSIDRSCLAMKSLGEFEFDRSSLHVFIQYIAEGYLVCDSPLLRLSAVKCCVAMLRPFIHEHDTVSRDERLQILTLVQCILKCLVNVSVVDSDVTVRLCVINELSNGDSSLLSHLSQPEILEFLRLSLRDEKLDVQEASVSLLSQIAMLNPSLVLPRLRRVLLETIGQFTNSRDEKVEQHSARLIFQMASQCPKFMRPYLKSVLEALISKLHDSDRNAHVTVDILNCISELAIVGGSEIVDSVGVIFPHLISFITHNSSMARREAALHTMCHLVASTASVVDVYREYPKLLNSLLSLMKTEMSQSMRRLSMRVLGTLGAIDPYTFKVFSGLVYTEITGCNTGLSLPTSNEVVDSRQEIYELFNYGKCTLTEFYSSITIANLMIMLESDAYQNNYGEIIEDLISILRSLGTESPSFVCKVIPQLITITSTTKKEKKEFFLTQLASLLSMMDSHSTQYLNQVFVLIARVWKENWMYEATIFRVIHTIASTLHSHMGPYISEVIPYVVKGLKIEREKDQLIVSQSLACLSSLCGFLSSYLHLIIPPLLSIILNSSIEMGLRRDGIETLHSICEMDDLSDYSPRIIQLWIKVVCLKDLQTSSMSLLRLMIVNKWKHLNVFQRSIESTLQSNNIHCHEYSQYLRENGQIMGWREESWRSREEIDGEKEKDSLQASNLSIRSRARPKSPLVLPTSMAKYKINFDSINRSMRISNISSAEDWSDWIVKVRQTFIRNSSSSSIRSVSSLCDAHQQLAKDLFNAAFLSVWMEVNEEMQDEITNIFIRALESCHRDVVHSILNLCEFMDHSNKGPLVISYEQLGKSAAGIRCYAKALRYKEMEVKMGKGDISLNIAHDIITFSNKLNLQEEAVGVIKCVERQKGSIEISKMMRSRWYERLNEWERSLELLYECRMDRKKGGGEENLQEMDEQELKCLEALGNWNQLNNKMKSCESNVDGMRVIGARGCWMSDKWAQMEDYTERVNENTLDGSYLRAVVALRHEDYKKAHEYIEKCRDLHDVQLTEMANESYDRVYPAIVLLQELTELEEAIEYRLRPERRGRIALLWSRRLHGCRENVNQWHKLLMIRSLVLSPSEMHPLRVKFSSLCRSQNKMSMSRSQLAQLIGIKSDSPLHSSTLSNDKPHLTLALCKQLWADEHKSMAMSRLESLARHLDRWPLSAHSQETKGLTAKTFLKLGEWSELLHSHMGPSMEGRSTVITNESGIASARIFAREAVQSGTANIQLKKEEETETAKMIYYYSKTTEYDREWHKGWHRLATAYFNALSREKESTKKDAEKEKRKNNYAIEAVKAFTKALQMASGSRLEDTLRLIALCFDYGEDERVYNVLSDSHKSLPLVMWLEVIPQLMARLDSTSKAGVLLHQIVLEVAKKYPQSMVYSLTVGSKSSNSTRAKHSCDILNLLSNLHPALVAQTEMVSNELVRCAILWNELWYDALEEASRLYFVEKDVEGMLKILEPMHRLLDGGPNTLKEHSFYQTYLCDLEDARKFCLAFQRTGNGKELTQAWELYYSIFKRIAAQLKTMTSLDLNYISPILQKAKELELAVPGSFHPSSPPVTIYSFGSHLQVIASKQRPRKMSMRGSDGFDYSFLLKGHEDPRQDQRVIQFFGLINTLLLHNGDTCKRNLTIERYSITALSQKSGLIGWLPECDTLHSLVKEYREKKKVDILMEHKVMTSSAPDLDQLTIMQKMQLFQMALDTSEGEDLADIMWLKSPSSEVWFERRTNYTRSMACMSMVGHILGLGDRHPSNVMIDRVTGKIVHIDFGDCFEVAQTREKYPEKIPFRLTRTLVKAMEITGIEGNYRLTCERVLQVLRGKKDSLVAVLEAFVYDPLINWRLLDVNKRNPGEKKDTSKEDSSDVNEEVSRKVLDRIKLKLTGREFDHNQMSSIQEQIDRLVNQATSQSNLAQSYIGWCPFW</sequence>
<proteinExistence type="inferred from homology"/>
<evidence type="ECO:0000256" key="1">
    <source>
        <dbReference type="ARBA" id="ARBA00011031"/>
    </source>
</evidence>
<dbReference type="GO" id="GO:0004674">
    <property type="term" value="F:protein serine/threonine kinase activity"/>
    <property type="evidence" value="ECO:0007669"/>
    <property type="project" value="UniProtKB-KW"/>
</dbReference>
<dbReference type="PANTHER" id="PTHR11139:SF9">
    <property type="entry name" value="SERINE_THREONINE-PROTEIN KINASE MTOR"/>
    <property type="match status" value="1"/>
</dbReference>
<keyword evidence="5 10" id="KW-0547">Nucleotide-binding</keyword>
<dbReference type="InterPro" id="IPR016024">
    <property type="entry name" value="ARM-type_fold"/>
</dbReference>
<dbReference type="Pfam" id="PF02260">
    <property type="entry name" value="FATC"/>
    <property type="match status" value="1"/>
</dbReference>
<evidence type="ECO:0000256" key="5">
    <source>
        <dbReference type="ARBA" id="ARBA00022741"/>
    </source>
</evidence>
<comment type="similarity">
    <text evidence="1 10">Belongs to the PI3/PI4-kinase family.</text>
</comment>
<dbReference type="FunFam" id="1.20.120.150:FF:000001">
    <property type="entry name" value="Serine/threonine-protein kinase TOR"/>
    <property type="match status" value="1"/>
</dbReference>
<dbReference type="EC" id="2.7.11.1" evidence="10"/>
<dbReference type="CDD" id="cd05169">
    <property type="entry name" value="PIKKc_TOR"/>
    <property type="match status" value="1"/>
</dbReference>
<dbReference type="GO" id="GO:0005524">
    <property type="term" value="F:ATP binding"/>
    <property type="evidence" value="ECO:0007669"/>
    <property type="project" value="UniProtKB-KW"/>
</dbReference>
<dbReference type="PROSITE" id="PS00915">
    <property type="entry name" value="PI3_4_KINASE_1"/>
    <property type="match status" value="1"/>
</dbReference>
<dbReference type="Pfam" id="PF23593">
    <property type="entry name" value="HEAT_ATR"/>
    <property type="match status" value="1"/>
</dbReference>
<dbReference type="InterPro" id="IPR011989">
    <property type="entry name" value="ARM-like"/>
</dbReference>
<evidence type="ECO:0000256" key="4">
    <source>
        <dbReference type="ARBA" id="ARBA00022737"/>
    </source>
</evidence>
<comment type="catalytic activity">
    <reaction evidence="8 10">
        <text>L-threonyl-[protein] + ATP = O-phospho-L-threonyl-[protein] + ADP + H(+)</text>
        <dbReference type="Rhea" id="RHEA:46608"/>
        <dbReference type="Rhea" id="RHEA-COMP:11060"/>
        <dbReference type="Rhea" id="RHEA-COMP:11605"/>
        <dbReference type="ChEBI" id="CHEBI:15378"/>
        <dbReference type="ChEBI" id="CHEBI:30013"/>
        <dbReference type="ChEBI" id="CHEBI:30616"/>
        <dbReference type="ChEBI" id="CHEBI:61977"/>
        <dbReference type="ChEBI" id="CHEBI:456216"/>
        <dbReference type="EC" id="2.7.11.1"/>
    </reaction>
</comment>
<comment type="catalytic activity">
    <reaction evidence="9">
        <text>L-seryl-[protein] + ATP = O-phospho-L-seryl-[protein] + ADP + H(+)</text>
        <dbReference type="Rhea" id="RHEA:17989"/>
        <dbReference type="Rhea" id="RHEA-COMP:9863"/>
        <dbReference type="Rhea" id="RHEA-COMP:11604"/>
        <dbReference type="ChEBI" id="CHEBI:15378"/>
        <dbReference type="ChEBI" id="CHEBI:29999"/>
        <dbReference type="ChEBI" id="CHEBI:30616"/>
        <dbReference type="ChEBI" id="CHEBI:83421"/>
        <dbReference type="ChEBI" id="CHEBI:456216"/>
        <dbReference type="EC" id="2.7.11.1"/>
    </reaction>
</comment>
<feature type="domain" description="PI3K/PI4K catalytic" evidence="11">
    <location>
        <begin position="2105"/>
        <end position="2422"/>
    </location>
</feature>
<evidence type="ECO:0000256" key="7">
    <source>
        <dbReference type="ARBA" id="ARBA00022840"/>
    </source>
</evidence>
<organism evidence="14 15">
    <name type="scientific">Pristionchus fissidentatus</name>
    <dbReference type="NCBI Taxonomy" id="1538716"/>
    <lineage>
        <taxon>Eukaryota</taxon>
        <taxon>Metazoa</taxon>
        <taxon>Ecdysozoa</taxon>
        <taxon>Nematoda</taxon>
        <taxon>Chromadorea</taxon>
        <taxon>Rhabditida</taxon>
        <taxon>Rhabditina</taxon>
        <taxon>Diplogasteromorpha</taxon>
        <taxon>Diplogasteroidea</taxon>
        <taxon>Neodiplogasteridae</taxon>
        <taxon>Pristionchus</taxon>
    </lineage>
</organism>
<dbReference type="SUPFAM" id="SSF56112">
    <property type="entry name" value="Protein kinase-like (PK-like)"/>
    <property type="match status" value="1"/>
</dbReference>
<evidence type="ECO:0000256" key="9">
    <source>
        <dbReference type="ARBA" id="ARBA00048679"/>
    </source>
</evidence>
<dbReference type="Gene3D" id="1.25.10.10">
    <property type="entry name" value="Leucine-rich Repeat Variant"/>
    <property type="match status" value="3"/>
</dbReference>
<dbReference type="InterPro" id="IPR003151">
    <property type="entry name" value="PIK-rel_kinase_FAT"/>
</dbReference>
<dbReference type="SMART" id="SM00146">
    <property type="entry name" value="PI3Kc"/>
    <property type="match status" value="1"/>
</dbReference>
<dbReference type="GO" id="GO:0045727">
    <property type="term" value="P:positive regulation of translation"/>
    <property type="evidence" value="ECO:0007669"/>
    <property type="project" value="UniProtKB-ARBA"/>
</dbReference>
<dbReference type="InterPro" id="IPR011009">
    <property type="entry name" value="Kinase-like_dom_sf"/>
</dbReference>
<dbReference type="InterPro" id="IPR024585">
    <property type="entry name" value="mTOR_dom"/>
</dbReference>
<evidence type="ECO:0000259" key="12">
    <source>
        <dbReference type="PROSITE" id="PS51189"/>
    </source>
</evidence>